<dbReference type="Proteomes" id="UP001595998">
    <property type="component" value="Unassembled WGS sequence"/>
</dbReference>
<gene>
    <name evidence="1" type="ORF">ACFOZ9_05440</name>
</gene>
<proteinExistence type="predicted"/>
<keyword evidence="2" id="KW-1185">Reference proteome</keyword>
<protein>
    <recommendedName>
        <fullName evidence="3">HTH cro/C1-type domain-containing protein</fullName>
    </recommendedName>
</protein>
<organism evidence="1 2">
    <name type="scientific">Deinococcus navajonensis</name>
    <dbReference type="NCBI Taxonomy" id="309884"/>
    <lineage>
        <taxon>Bacteria</taxon>
        <taxon>Thermotogati</taxon>
        <taxon>Deinococcota</taxon>
        <taxon>Deinococci</taxon>
        <taxon>Deinococcales</taxon>
        <taxon>Deinococcaceae</taxon>
        <taxon>Deinococcus</taxon>
    </lineage>
</organism>
<evidence type="ECO:0008006" key="3">
    <source>
        <dbReference type="Google" id="ProtNLM"/>
    </source>
</evidence>
<evidence type="ECO:0000313" key="2">
    <source>
        <dbReference type="Proteomes" id="UP001595998"/>
    </source>
</evidence>
<dbReference type="RefSeq" id="WP_380037247.1">
    <property type="nucleotide sequence ID" value="NZ_JBHSEH010000005.1"/>
</dbReference>
<name>A0ABV8XLH6_9DEIO</name>
<accession>A0ABV8XLH6</accession>
<dbReference type="EMBL" id="JBHSEH010000005">
    <property type="protein sequence ID" value="MFC4425648.1"/>
    <property type="molecule type" value="Genomic_DNA"/>
</dbReference>
<reference evidence="2" key="1">
    <citation type="journal article" date="2019" name="Int. J. Syst. Evol. Microbiol.">
        <title>The Global Catalogue of Microorganisms (GCM) 10K type strain sequencing project: providing services to taxonomists for standard genome sequencing and annotation.</title>
        <authorList>
            <consortium name="The Broad Institute Genomics Platform"/>
            <consortium name="The Broad Institute Genome Sequencing Center for Infectious Disease"/>
            <person name="Wu L."/>
            <person name="Ma J."/>
        </authorList>
    </citation>
    <scope>NUCLEOTIDE SEQUENCE [LARGE SCALE GENOMIC DNA]</scope>
    <source>
        <strain evidence="2">CCUG 56029</strain>
    </source>
</reference>
<evidence type="ECO:0000313" key="1">
    <source>
        <dbReference type="EMBL" id="MFC4425648.1"/>
    </source>
</evidence>
<comment type="caution">
    <text evidence="1">The sequence shown here is derived from an EMBL/GenBank/DDBJ whole genome shotgun (WGS) entry which is preliminary data.</text>
</comment>
<sequence>MSLDLLARAGALLRTVRQREGASLEELADSLMAFRSQVTGLPPKPGQADPASGLDPAGMARQVALAWPELGLYDLGSGEPLLAGGCQTVPDDIGSAHDDLAALALDLQSALALAPLSEERAVDTLRRSMHSHRVDQVLHLLRHLRALDSTTGSQ</sequence>